<sequence length="201" mass="21201">MSGARTGTGEVVTAGELVAGIHHGAIRRLVVLSTWSDRQHIGGVEIVRRLTASGLTSVLIDLTREGRVAAAMGLRPDCEGFAALAEGLSSLTDVIHRDHFTRAHVVPSAGYDMRFADGAKLADLRLFLAAFAEAYECTVTEYDRDAIDRLPIILDEETALVIAGPPGVDACSGDLVDALRAVGVEDLLFMESSRLATGAAG</sequence>
<dbReference type="EMBL" id="LAZR01000193">
    <property type="protein sequence ID" value="KKN82926.1"/>
    <property type="molecule type" value="Genomic_DNA"/>
</dbReference>
<proteinExistence type="predicted"/>
<evidence type="ECO:0000313" key="1">
    <source>
        <dbReference type="EMBL" id="KKN82926.1"/>
    </source>
</evidence>
<comment type="caution">
    <text evidence="1">The sequence shown here is derived from an EMBL/GenBank/DDBJ whole genome shotgun (WGS) entry which is preliminary data.</text>
</comment>
<name>A0A0F9WB03_9ZZZZ</name>
<gene>
    <name evidence="1" type="ORF">LCGC14_0304660</name>
</gene>
<organism evidence="1">
    <name type="scientific">marine sediment metagenome</name>
    <dbReference type="NCBI Taxonomy" id="412755"/>
    <lineage>
        <taxon>unclassified sequences</taxon>
        <taxon>metagenomes</taxon>
        <taxon>ecological metagenomes</taxon>
    </lineage>
</organism>
<protein>
    <submittedName>
        <fullName evidence="1">Uncharacterized protein</fullName>
    </submittedName>
</protein>
<accession>A0A0F9WB03</accession>
<dbReference type="AlphaFoldDB" id="A0A0F9WB03"/>
<reference evidence="1" key="1">
    <citation type="journal article" date="2015" name="Nature">
        <title>Complex archaea that bridge the gap between prokaryotes and eukaryotes.</title>
        <authorList>
            <person name="Spang A."/>
            <person name="Saw J.H."/>
            <person name="Jorgensen S.L."/>
            <person name="Zaremba-Niedzwiedzka K."/>
            <person name="Martijn J."/>
            <person name="Lind A.E."/>
            <person name="van Eijk R."/>
            <person name="Schleper C."/>
            <person name="Guy L."/>
            <person name="Ettema T.J."/>
        </authorList>
    </citation>
    <scope>NUCLEOTIDE SEQUENCE</scope>
</reference>